<evidence type="ECO:0000256" key="3">
    <source>
        <dbReference type="SAM" id="Coils"/>
    </source>
</evidence>
<dbReference type="GO" id="GO:0005886">
    <property type="term" value="C:plasma membrane"/>
    <property type="evidence" value="ECO:0007669"/>
    <property type="project" value="UniProtKB-SubCell"/>
</dbReference>
<dbReference type="InterPro" id="IPR010131">
    <property type="entry name" value="MdtP/NodT-like"/>
</dbReference>
<name>A0A3E1QE60_9FLAO</name>
<dbReference type="Gene3D" id="2.20.200.10">
    <property type="entry name" value="Outer membrane efflux proteins (OEP)"/>
    <property type="match status" value="1"/>
</dbReference>
<comment type="caution">
    <text evidence="4">The sequence shown here is derived from an EMBL/GenBank/DDBJ whole genome shotgun (WGS) entry which is preliminary data.</text>
</comment>
<keyword evidence="3" id="KW-0175">Coiled coil</keyword>
<organism evidence="4 5">
    <name type="scientific">Marixanthomonas ophiurae</name>
    <dbReference type="NCBI Taxonomy" id="387659"/>
    <lineage>
        <taxon>Bacteria</taxon>
        <taxon>Pseudomonadati</taxon>
        <taxon>Bacteroidota</taxon>
        <taxon>Flavobacteriia</taxon>
        <taxon>Flavobacteriales</taxon>
        <taxon>Flavobacteriaceae</taxon>
        <taxon>Marixanthomonas</taxon>
    </lineage>
</organism>
<evidence type="ECO:0000313" key="4">
    <source>
        <dbReference type="EMBL" id="RFN60412.1"/>
    </source>
</evidence>
<dbReference type="InterPro" id="IPR003423">
    <property type="entry name" value="OMP_efflux"/>
</dbReference>
<dbReference type="PANTHER" id="PTHR30203:SF33">
    <property type="entry name" value="BLR4455 PROTEIN"/>
    <property type="match status" value="1"/>
</dbReference>
<evidence type="ECO:0000256" key="2">
    <source>
        <dbReference type="RuleBase" id="RU362097"/>
    </source>
</evidence>
<comment type="similarity">
    <text evidence="1 2">Belongs to the outer membrane factor (OMF) (TC 1.B.17) family.</text>
</comment>
<accession>A0A3E1QE60</accession>
<keyword evidence="5" id="KW-1185">Reference proteome</keyword>
<dbReference type="Gene3D" id="1.20.1600.10">
    <property type="entry name" value="Outer membrane efflux proteins (OEP)"/>
    <property type="match status" value="1"/>
</dbReference>
<keyword evidence="2" id="KW-0449">Lipoprotein</keyword>
<keyword evidence="2" id="KW-0564">Palmitate</keyword>
<dbReference type="EMBL" id="QVID01000001">
    <property type="protein sequence ID" value="RFN60412.1"/>
    <property type="molecule type" value="Genomic_DNA"/>
</dbReference>
<dbReference type="NCBIfam" id="TIGR01845">
    <property type="entry name" value="outer_NodT"/>
    <property type="match status" value="1"/>
</dbReference>
<evidence type="ECO:0000313" key="5">
    <source>
        <dbReference type="Proteomes" id="UP000261082"/>
    </source>
</evidence>
<dbReference type="Proteomes" id="UP000261082">
    <property type="component" value="Unassembled WGS sequence"/>
</dbReference>
<dbReference type="PANTHER" id="PTHR30203">
    <property type="entry name" value="OUTER MEMBRANE CATION EFFLUX PROTEIN"/>
    <property type="match status" value="1"/>
</dbReference>
<reference evidence="4 5" key="1">
    <citation type="journal article" date="2007" name="Int. J. Syst. Evol. Microbiol.">
        <title>Marixanthomonas ophiurae gen. nov., sp. nov., a marine bacterium of the family Flavobacteriaceae isolated from a deep-sea brittle star.</title>
        <authorList>
            <person name="Romanenko L.A."/>
            <person name="Uchino M."/>
            <person name="Frolova G.M."/>
            <person name="Mikhailov V.V."/>
        </authorList>
    </citation>
    <scope>NUCLEOTIDE SEQUENCE [LARGE SCALE GENOMIC DNA]</scope>
    <source>
        <strain evidence="4 5">KMM 3046</strain>
    </source>
</reference>
<sequence>MILCVLFLINSCAPKLTNISPPVEEPQSFSYTGTEVIPEKWWTTFKDTTLNTLIDSALSKNMELAATWQQVLAARAIKKRQASTLWPQVEANARTSLNRPQANFTGGEDIQLGFSASYEFDLWGRLRSAKQAEAFRAQASFYDYQTTALVLSTQIATIWYQLVTAQRQLTLVNQQIETNNDIVKLIQTRFSSGQTRAVDILRQRQLLESTRNIKIGYETDVALLQNQLAVLLGEAPQNNPIPIANDSLPALPPLPETGLPLELIRKRPDVQQAQHLLLAADRDMAEAVRSQYPRLSVSATGQFRSNAYDDLFKEWAYSLAANIVAPLFYGGQIRAEIDRTEALKNQQLYTYGQTVLTSFREVEDALLQEQKQKEQLESLKRQLKLTEKVNRQLKIEFLYGASEYLDVLLSLNQEQQLRRDVISAEQTQLEIRIDLYRALAGSFEIENPATP</sequence>
<dbReference type="OrthoDB" id="9770517at2"/>
<keyword evidence="2" id="KW-1134">Transmembrane beta strand</keyword>
<dbReference type="GO" id="GO:0015562">
    <property type="term" value="F:efflux transmembrane transporter activity"/>
    <property type="evidence" value="ECO:0007669"/>
    <property type="project" value="InterPro"/>
</dbReference>
<comment type="subcellular location">
    <subcellularLocation>
        <location evidence="2">Cell membrane</location>
        <topology evidence="2">Lipid-anchor</topology>
    </subcellularLocation>
</comment>
<dbReference type="AlphaFoldDB" id="A0A3E1QE60"/>
<dbReference type="SUPFAM" id="SSF56954">
    <property type="entry name" value="Outer membrane efflux proteins (OEP)"/>
    <property type="match status" value="1"/>
</dbReference>
<gene>
    <name evidence="4" type="ORF">DZ858_00405</name>
</gene>
<protein>
    <submittedName>
        <fullName evidence="4">TolC family protein</fullName>
    </submittedName>
</protein>
<evidence type="ECO:0000256" key="1">
    <source>
        <dbReference type="ARBA" id="ARBA00007613"/>
    </source>
</evidence>
<feature type="coiled-coil region" evidence="3">
    <location>
        <begin position="359"/>
        <end position="396"/>
    </location>
</feature>
<keyword evidence="2" id="KW-0812">Transmembrane</keyword>
<keyword evidence="2" id="KW-0472">Membrane</keyword>
<proteinExistence type="inferred from homology"/>
<dbReference type="Pfam" id="PF02321">
    <property type="entry name" value="OEP"/>
    <property type="match status" value="2"/>
</dbReference>